<keyword evidence="1" id="KW-1185">Reference proteome</keyword>
<evidence type="ECO:0000313" key="1">
    <source>
        <dbReference type="Proteomes" id="UP000095287"/>
    </source>
</evidence>
<dbReference type="Proteomes" id="UP000095287">
    <property type="component" value="Unplaced"/>
</dbReference>
<accession>A0A1I7Y5P4</accession>
<sequence>MGCRGVDGREAPTGLAFMHSSSGAIAVPGMHSMHCLGCTRVKGFQGRLSIAGSICEYVLLWHLALYKPFLIQLLITDRRPLGNRRALWDRRLSFPYLRFP</sequence>
<protein>
    <submittedName>
        <fullName evidence="2">Uncharacterized protein</fullName>
    </submittedName>
</protein>
<organism evidence="1 2">
    <name type="scientific">Steinernema glaseri</name>
    <dbReference type="NCBI Taxonomy" id="37863"/>
    <lineage>
        <taxon>Eukaryota</taxon>
        <taxon>Metazoa</taxon>
        <taxon>Ecdysozoa</taxon>
        <taxon>Nematoda</taxon>
        <taxon>Chromadorea</taxon>
        <taxon>Rhabditida</taxon>
        <taxon>Tylenchina</taxon>
        <taxon>Panagrolaimomorpha</taxon>
        <taxon>Strongyloidoidea</taxon>
        <taxon>Steinernematidae</taxon>
        <taxon>Steinernema</taxon>
    </lineage>
</organism>
<reference evidence="2" key="1">
    <citation type="submission" date="2016-11" db="UniProtKB">
        <authorList>
            <consortium name="WormBaseParasite"/>
        </authorList>
    </citation>
    <scope>IDENTIFICATION</scope>
</reference>
<evidence type="ECO:0000313" key="2">
    <source>
        <dbReference type="WBParaSite" id="L893_g12887.t1"/>
    </source>
</evidence>
<dbReference type="AlphaFoldDB" id="A0A1I7Y5P4"/>
<proteinExistence type="predicted"/>
<name>A0A1I7Y5P4_9BILA</name>
<dbReference type="WBParaSite" id="L893_g12887.t1">
    <property type="protein sequence ID" value="L893_g12887.t1"/>
    <property type="gene ID" value="L893_g12887"/>
</dbReference>